<dbReference type="Pfam" id="PF00005">
    <property type="entry name" value="ABC_tran"/>
    <property type="match status" value="1"/>
</dbReference>
<protein>
    <submittedName>
        <fullName evidence="5">ATP-binding cassette domain-containing protein</fullName>
    </submittedName>
</protein>
<keyword evidence="3 5" id="KW-0067">ATP-binding</keyword>
<dbReference type="SMART" id="SM00382">
    <property type="entry name" value="AAA"/>
    <property type="match status" value="1"/>
</dbReference>
<dbReference type="PROSITE" id="PS00211">
    <property type="entry name" value="ABC_TRANSPORTER_1"/>
    <property type="match status" value="1"/>
</dbReference>
<dbReference type="PROSITE" id="PS50893">
    <property type="entry name" value="ABC_TRANSPORTER_2"/>
    <property type="match status" value="1"/>
</dbReference>
<keyword evidence="1" id="KW-0813">Transport</keyword>
<reference evidence="5 6" key="1">
    <citation type="submission" date="2023-07" db="EMBL/GenBank/DDBJ databases">
        <title>The novel representative of Negativicutes class, Anaeroselena agilis gen. nov. sp. nov.</title>
        <authorList>
            <person name="Prokofeva M.I."/>
            <person name="Elcheninov A.G."/>
            <person name="Klyukina A."/>
            <person name="Kublanov I.V."/>
            <person name="Frolov E.N."/>
            <person name="Podosokorskaya O.A."/>
        </authorList>
    </citation>
    <scope>NUCLEOTIDE SEQUENCE [LARGE SCALE GENOMIC DNA]</scope>
    <source>
        <strain evidence="5 6">4137-cl</strain>
    </source>
</reference>
<keyword evidence="6" id="KW-1185">Reference proteome</keyword>
<proteinExistence type="predicted"/>
<dbReference type="InterPro" id="IPR050093">
    <property type="entry name" value="ABC_SmlMolc_Importer"/>
</dbReference>
<dbReference type="EMBL" id="JAUOZS010000001">
    <property type="protein sequence ID" value="MDT8902162.1"/>
    <property type="molecule type" value="Genomic_DNA"/>
</dbReference>
<dbReference type="InterPro" id="IPR027417">
    <property type="entry name" value="P-loop_NTPase"/>
</dbReference>
<gene>
    <name evidence="5" type="ORF">Q4T40_12975</name>
</gene>
<dbReference type="InterPro" id="IPR017871">
    <property type="entry name" value="ABC_transporter-like_CS"/>
</dbReference>
<dbReference type="RefSeq" id="WP_413780648.1">
    <property type="nucleotide sequence ID" value="NZ_JAUOZS010000001.1"/>
</dbReference>
<evidence type="ECO:0000256" key="2">
    <source>
        <dbReference type="ARBA" id="ARBA00022741"/>
    </source>
</evidence>
<evidence type="ECO:0000313" key="6">
    <source>
        <dbReference type="Proteomes" id="UP001254848"/>
    </source>
</evidence>
<keyword evidence="2" id="KW-0547">Nucleotide-binding</keyword>
<name>A0ABU3P0Q7_9FIRM</name>
<dbReference type="InterPro" id="IPR003593">
    <property type="entry name" value="AAA+_ATPase"/>
</dbReference>
<evidence type="ECO:0000313" key="5">
    <source>
        <dbReference type="EMBL" id="MDT8902162.1"/>
    </source>
</evidence>
<dbReference type="InterPro" id="IPR003439">
    <property type="entry name" value="ABC_transporter-like_ATP-bd"/>
</dbReference>
<dbReference type="PANTHER" id="PTHR42781:SF4">
    <property type="entry name" value="SPERMIDINE_PUTRESCINE IMPORT ATP-BINDING PROTEIN POTA"/>
    <property type="match status" value="1"/>
</dbReference>
<dbReference type="GO" id="GO:0005524">
    <property type="term" value="F:ATP binding"/>
    <property type="evidence" value="ECO:0007669"/>
    <property type="project" value="UniProtKB-KW"/>
</dbReference>
<dbReference type="Proteomes" id="UP001254848">
    <property type="component" value="Unassembled WGS sequence"/>
</dbReference>
<evidence type="ECO:0000259" key="4">
    <source>
        <dbReference type="PROSITE" id="PS50893"/>
    </source>
</evidence>
<dbReference type="Gene3D" id="3.40.50.300">
    <property type="entry name" value="P-loop containing nucleotide triphosphate hydrolases"/>
    <property type="match status" value="1"/>
</dbReference>
<feature type="domain" description="ABC transporter" evidence="4">
    <location>
        <begin position="1"/>
        <end position="230"/>
    </location>
</feature>
<evidence type="ECO:0000256" key="3">
    <source>
        <dbReference type="ARBA" id="ARBA00022840"/>
    </source>
</evidence>
<comment type="caution">
    <text evidence="5">The sequence shown here is derived from an EMBL/GenBank/DDBJ whole genome shotgun (WGS) entry which is preliminary data.</text>
</comment>
<accession>A0ABU3P0Q7</accession>
<organism evidence="5 6">
    <name type="scientific">Anaeroselena agilis</name>
    <dbReference type="NCBI Taxonomy" id="3063788"/>
    <lineage>
        <taxon>Bacteria</taxon>
        <taxon>Bacillati</taxon>
        <taxon>Bacillota</taxon>
        <taxon>Negativicutes</taxon>
        <taxon>Acetonemataceae</taxon>
        <taxon>Anaeroselena</taxon>
    </lineage>
</organism>
<dbReference type="SUPFAM" id="SSF52540">
    <property type="entry name" value="P-loop containing nucleoside triphosphate hydrolases"/>
    <property type="match status" value="1"/>
</dbReference>
<sequence>MLAVDIKKRLPDFTLEVKFSVERNVLVLFGPSGSGKTTVLRSIAGLVRPDEGSIVYDGRVFYSGAANTFVPPRERNIGYMFQEFALFPHMNVKRNIWYGVKKHNQAAAEMYDRLVELLKIGHLGDRYIGQLSGGEKQRVALARALMAEPKILLLDEPLSSLDSATRLELRAELKRMQELWNIPFVLVTHDPDEAKDLGHQILFLDKGRQTGGAMAASPAVTKEVAAMAKT</sequence>
<dbReference type="PANTHER" id="PTHR42781">
    <property type="entry name" value="SPERMIDINE/PUTRESCINE IMPORT ATP-BINDING PROTEIN POTA"/>
    <property type="match status" value="1"/>
</dbReference>
<evidence type="ECO:0000256" key="1">
    <source>
        <dbReference type="ARBA" id="ARBA00022448"/>
    </source>
</evidence>